<keyword evidence="4" id="KW-1185">Reference proteome</keyword>
<proteinExistence type="inferred from homology"/>
<evidence type="ECO:0000313" key="3">
    <source>
        <dbReference type="EMBL" id="SEL28313.1"/>
    </source>
</evidence>
<gene>
    <name evidence="3" type="ORF">SAMN04488129_108130</name>
</gene>
<dbReference type="AlphaFoldDB" id="A0A1H7NXM7"/>
<name>A0A1H7NXM7_9GAMM</name>
<dbReference type="SUPFAM" id="SSF53474">
    <property type="entry name" value="alpha/beta-Hydrolases"/>
    <property type="match status" value="1"/>
</dbReference>
<protein>
    <submittedName>
        <fullName evidence="3">Pimeloyl-ACP methyl ester carboxylesterase</fullName>
    </submittedName>
</protein>
<dbReference type="RefSeq" id="WP_089712556.1">
    <property type="nucleotide sequence ID" value="NZ_FOBC01000008.1"/>
</dbReference>
<dbReference type="InterPro" id="IPR029058">
    <property type="entry name" value="AB_hydrolase_fold"/>
</dbReference>
<dbReference type="PANTHER" id="PTHR43039">
    <property type="entry name" value="ESTERASE-RELATED"/>
    <property type="match status" value="1"/>
</dbReference>
<evidence type="ECO:0000313" key="4">
    <source>
        <dbReference type="Proteomes" id="UP000198807"/>
    </source>
</evidence>
<dbReference type="Pfam" id="PF00561">
    <property type="entry name" value="Abhydrolase_1"/>
    <property type="match status" value="1"/>
</dbReference>
<dbReference type="Proteomes" id="UP000198807">
    <property type="component" value="Unassembled WGS sequence"/>
</dbReference>
<organism evidence="3 4">
    <name type="scientific">Halomonas daqiaonensis</name>
    <dbReference type="NCBI Taxonomy" id="650850"/>
    <lineage>
        <taxon>Bacteria</taxon>
        <taxon>Pseudomonadati</taxon>
        <taxon>Pseudomonadota</taxon>
        <taxon>Gammaproteobacteria</taxon>
        <taxon>Oceanospirillales</taxon>
        <taxon>Halomonadaceae</taxon>
        <taxon>Halomonas</taxon>
    </lineage>
</organism>
<accession>A0A1H7NXM7</accession>
<evidence type="ECO:0000259" key="2">
    <source>
        <dbReference type="Pfam" id="PF00561"/>
    </source>
</evidence>
<reference evidence="4" key="1">
    <citation type="submission" date="2016-10" db="EMBL/GenBank/DDBJ databases">
        <authorList>
            <person name="Varghese N."/>
            <person name="Submissions S."/>
        </authorList>
    </citation>
    <scope>NUCLEOTIDE SEQUENCE [LARGE SCALE GENOMIC DNA]</scope>
    <source>
        <strain evidence="4">CGMCC 1.9150</strain>
    </source>
</reference>
<comment type="similarity">
    <text evidence="1">Belongs to the AB hydrolase superfamily.</text>
</comment>
<dbReference type="Gene3D" id="3.40.50.1820">
    <property type="entry name" value="alpha/beta hydrolase"/>
    <property type="match status" value="1"/>
</dbReference>
<dbReference type="OrthoDB" id="8680283at2"/>
<feature type="domain" description="AB hydrolase-1" evidence="2">
    <location>
        <begin position="21"/>
        <end position="255"/>
    </location>
</feature>
<dbReference type="InterPro" id="IPR000073">
    <property type="entry name" value="AB_hydrolase_1"/>
</dbReference>
<dbReference type="STRING" id="650850.SAMN04488129_108130"/>
<dbReference type="PRINTS" id="PR00111">
    <property type="entry name" value="ABHYDROLASE"/>
</dbReference>
<sequence length="271" mass="30324">MGRQSILRRNNVTLTGSGSKTLMLLHGFGCDQNMWRFLVPALGDDYRLVLLDYVGMGKSDLSAFDPERYDSLEGYAQDILDVTEALELDEVTLIGHSVSGIISLLAAIQAPERFSRLIMLSPSPCFLNMPPDYYGGFEYQDLKDLIDLMDKNYIGWASTLAPLVMGTSNDDVQVKELTESFCSTDPLVAKTFAKATFFSDYRHILPRARHPVMLLQSSKDTLAAPHVGRYMHDRLPDSELRIIDAEGHCPHMSHPQAVLANLQEWLPEKAS</sequence>
<dbReference type="EMBL" id="FOBC01000008">
    <property type="protein sequence ID" value="SEL28313.1"/>
    <property type="molecule type" value="Genomic_DNA"/>
</dbReference>
<evidence type="ECO:0000256" key="1">
    <source>
        <dbReference type="ARBA" id="ARBA00008645"/>
    </source>
</evidence>